<keyword evidence="7" id="KW-0411">Iron-sulfur</keyword>
<keyword evidence="4" id="KW-0479">Metal-binding</keyword>
<dbReference type="SUPFAM" id="SSF55124">
    <property type="entry name" value="Nitrite/Sulfite reductase N-terminal domain-like"/>
    <property type="match status" value="1"/>
</dbReference>
<dbReference type="GO" id="GO:0020037">
    <property type="term" value="F:heme binding"/>
    <property type="evidence" value="ECO:0007669"/>
    <property type="project" value="InterPro"/>
</dbReference>
<dbReference type="EMBL" id="UINC01146210">
    <property type="protein sequence ID" value="SVD36805.1"/>
    <property type="molecule type" value="Genomic_DNA"/>
</dbReference>
<dbReference type="InterPro" id="IPR045169">
    <property type="entry name" value="NO2/SO3_Rdtase_4Fe4S_prot"/>
</dbReference>
<dbReference type="Gene3D" id="3.30.413.10">
    <property type="entry name" value="Sulfite Reductase Hemoprotein, domain 1"/>
    <property type="match status" value="1"/>
</dbReference>
<dbReference type="AlphaFoldDB" id="A0A382USM8"/>
<dbReference type="InterPro" id="IPR005117">
    <property type="entry name" value="NiRdtase/SiRdtase_haem-b_fer"/>
</dbReference>
<dbReference type="SUPFAM" id="SSF56014">
    <property type="entry name" value="Nitrite and sulphite reductase 4Fe-4S domain-like"/>
    <property type="match status" value="1"/>
</dbReference>
<organism evidence="10">
    <name type="scientific">marine metagenome</name>
    <dbReference type="NCBI Taxonomy" id="408172"/>
    <lineage>
        <taxon>unclassified sequences</taxon>
        <taxon>metagenomes</taxon>
        <taxon>ecological metagenomes</taxon>
    </lineage>
</organism>
<evidence type="ECO:0008006" key="11">
    <source>
        <dbReference type="Google" id="ProtNLM"/>
    </source>
</evidence>
<dbReference type="GO" id="GO:0051539">
    <property type="term" value="F:4 iron, 4 sulfur cluster binding"/>
    <property type="evidence" value="ECO:0007669"/>
    <property type="project" value="UniProtKB-KW"/>
</dbReference>
<evidence type="ECO:0000256" key="3">
    <source>
        <dbReference type="ARBA" id="ARBA00022485"/>
    </source>
</evidence>
<dbReference type="InterPro" id="IPR006067">
    <property type="entry name" value="NO2/SO3_Rdtase_4Fe4S_dom"/>
</dbReference>
<dbReference type="PANTHER" id="PTHR11493">
    <property type="entry name" value="SULFITE REDUCTASE [NADPH] SUBUNIT BETA-RELATED"/>
    <property type="match status" value="1"/>
</dbReference>
<feature type="domain" description="Nitrite/sulphite reductase 4Fe-4S" evidence="8">
    <location>
        <begin position="44"/>
        <end position="196"/>
    </location>
</feature>
<name>A0A382USM8_9ZZZZ</name>
<keyword evidence="6" id="KW-0408">Iron</keyword>
<feature type="domain" description="Nitrite/Sulfite reductase ferredoxin-like" evidence="9">
    <location>
        <begin position="216"/>
        <end position="281"/>
    </location>
</feature>
<evidence type="ECO:0000259" key="8">
    <source>
        <dbReference type="Pfam" id="PF01077"/>
    </source>
</evidence>
<comment type="cofactor">
    <cofactor evidence="2">
        <name>[4Fe-4S] cluster</name>
        <dbReference type="ChEBI" id="CHEBI:49883"/>
    </cofactor>
</comment>
<dbReference type="GO" id="GO:0009337">
    <property type="term" value="C:sulfite reductase complex (NADPH)"/>
    <property type="evidence" value="ECO:0007669"/>
    <property type="project" value="TreeGrafter"/>
</dbReference>
<dbReference type="GO" id="GO:0000103">
    <property type="term" value="P:sulfate assimilation"/>
    <property type="evidence" value="ECO:0007669"/>
    <property type="project" value="TreeGrafter"/>
</dbReference>
<protein>
    <recommendedName>
        <fullName evidence="11">Nitrite/sulphite reductase 4Fe-4S domain-containing protein</fullName>
    </recommendedName>
</protein>
<proteinExistence type="predicted"/>
<keyword evidence="5" id="KW-0560">Oxidoreductase</keyword>
<evidence type="ECO:0000256" key="4">
    <source>
        <dbReference type="ARBA" id="ARBA00022723"/>
    </source>
</evidence>
<evidence type="ECO:0000256" key="5">
    <source>
        <dbReference type="ARBA" id="ARBA00023002"/>
    </source>
</evidence>
<gene>
    <name evidence="10" type="ORF">METZ01_LOCUS389659</name>
</gene>
<keyword evidence="3" id="KW-0004">4Fe-4S</keyword>
<evidence type="ECO:0000256" key="1">
    <source>
        <dbReference type="ARBA" id="ARBA00001929"/>
    </source>
</evidence>
<dbReference type="InterPro" id="IPR045854">
    <property type="entry name" value="NO2/SO3_Rdtase_4Fe4S_sf"/>
</dbReference>
<dbReference type="PANTHER" id="PTHR11493:SF47">
    <property type="entry name" value="SULFITE REDUCTASE [NADPH] SUBUNIT BETA"/>
    <property type="match status" value="1"/>
</dbReference>
<dbReference type="GO" id="GO:0046872">
    <property type="term" value="F:metal ion binding"/>
    <property type="evidence" value="ECO:0007669"/>
    <property type="project" value="UniProtKB-KW"/>
</dbReference>
<evidence type="ECO:0000256" key="2">
    <source>
        <dbReference type="ARBA" id="ARBA00001966"/>
    </source>
</evidence>
<dbReference type="GO" id="GO:0016002">
    <property type="term" value="F:sulfite reductase activity"/>
    <property type="evidence" value="ECO:0007669"/>
    <property type="project" value="TreeGrafter"/>
</dbReference>
<feature type="non-terminal residue" evidence="10">
    <location>
        <position position="1"/>
    </location>
</feature>
<reference evidence="10" key="1">
    <citation type="submission" date="2018-05" db="EMBL/GenBank/DDBJ databases">
        <authorList>
            <person name="Lanie J.A."/>
            <person name="Ng W.-L."/>
            <person name="Kazmierczak K.M."/>
            <person name="Andrzejewski T.M."/>
            <person name="Davidsen T.M."/>
            <person name="Wayne K.J."/>
            <person name="Tettelin H."/>
            <person name="Glass J.I."/>
            <person name="Rusch D."/>
            <person name="Podicherti R."/>
            <person name="Tsui H.-C.T."/>
            <person name="Winkler M.E."/>
        </authorList>
    </citation>
    <scope>NUCLEOTIDE SEQUENCE</scope>
</reference>
<evidence type="ECO:0000259" key="9">
    <source>
        <dbReference type="Pfam" id="PF03460"/>
    </source>
</evidence>
<comment type="cofactor">
    <cofactor evidence="1">
        <name>siroheme</name>
        <dbReference type="ChEBI" id="CHEBI:60052"/>
    </cofactor>
</comment>
<dbReference type="Pfam" id="PF03460">
    <property type="entry name" value="NIR_SIR_ferr"/>
    <property type="match status" value="1"/>
</dbReference>
<sequence length="290" mass="32619">INDALSDTLAACGDVNRNVLAPPTPSISTLTEQVFEDCKRVSEALLPTTKAYHQIWVEGQPLKLENDDHEDPLYGKTYLPRKFKTAFVIPPLNDTDVLSNCLGFVAIEEDGELIGYNMTAGGGMGMNHNNEKTYPRVADVIGFLRPEHLVEVSKAVLTTHRDFGDRTDRRHARLKYVIAEQGVEWFRNEVNTRAGITLEDSMPFNFTRQGDLHGWHEQFDGNFFIGLHVLSGRVKDTDQVQLKTALRRIVTEYRPEVRLTATQNIVLANITPDKKDAINTLISEHGMDTS</sequence>
<feature type="non-terminal residue" evidence="10">
    <location>
        <position position="290"/>
    </location>
</feature>
<evidence type="ECO:0000256" key="6">
    <source>
        <dbReference type="ARBA" id="ARBA00023004"/>
    </source>
</evidence>
<dbReference type="InterPro" id="IPR036136">
    <property type="entry name" value="Nit/Sulf_reduc_fer-like_dom_sf"/>
</dbReference>
<dbReference type="Pfam" id="PF01077">
    <property type="entry name" value="NIR_SIR"/>
    <property type="match status" value="1"/>
</dbReference>
<accession>A0A382USM8</accession>
<evidence type="ECO:0000313" key="10">
    <source>
        <dbReference type="EMBL" id="SVD36805.1"/>
    </source>
</evidence>
<evidence type="ECO:0000256" key="7">
    <source>
        <dbReference type="ARBA" id="ARBA00023014"/>
    </source>
</evidence>
<dbReference type="GO" id="GO:0050311">
    <property type="term" value="F:sulfite reductase (ferredoxin) activity"/>
    <property type="evidence" value="ECO:0007669"/>
    <property type="project" value="TreeGrafter"/>
</dbReference>